<feature type="transmembrane region" description="Helical" evidence="1">
    <location>
        <begin position="139"/>
        <end position="168"/>
    </location>
</feature>
<evidence type="ECO:0000313" key="2">
    <source>
        <dbReference type="EMBL" id="KAJ1960994.1"/>
    </source>
</evidence>
<gene>
    <name evidence="2" type="ORF">IWQ62_004022</name>
</gene>
<feature type="transmembrane region" description="Helical" evidence="1">
    <location>
        <begin position="221"/>
        <end position="242"/>
    </location>
</feature>
<dbReference type="Proteomes" id="UP001150925">
    <property type="component" value="Unassembled WGS sequence"/>
</dbReference>
<dbReference type="OrthoDB" id="2448307at2759"/>
<dbReference type="AlphaFoldDB" id="A0A9W8ASN9"/>
<dbReference type="EMBL" id="JANBPY010001224">
    <property type="protein sequence ID" value="KAJ1960994.1"/>
    <property type="molecule type" value="Genomic_DNA"/>
</dbReference>
<name>A0A9W8ASN9_9FUNG</name>
<organism evidence="2 3">
    <name type="scientific">Dispira parvispora</name>
    <dbReference type="NCBI Taxonomy" id="1520584"/>
    <lineage>
        <taxon>Eukaryota</taxon>
        <taxon>Fungi</taxon>
        <taxon>Fungi incertae sedis</taxon>
        <taxon>Zoopagomycota</taxon>
        <taxon>Kickxellomycotina</taxon>
        <taxon>Dimargaritomycetes</taxon>
        <taxon>Dimargaritales</taxon>
        <taxon>Dimargaritaceae</taxon>
        <taxon>Dispira</taxon>
    </lineage>
</organism>
<dbReference type="PANTHER" id="PTHR34391:SF1">
    <property type="entry name" value="UPF0658 GOLGI APPARATUS MEMBRANE PROTEIN C1952.10C-RELATED"/>
    <property type="match status" value="1"/>
</dbReference>
<feature type="transmembrane region" description="Helical" evidence="1">
    <location>
        <begin position="73"/>
        <end position="92"/>
    </location>
</feature>
<feature type="transmembrane region" description="Helical" evidence="1">
    <location>
        <begin position="26"/>
        <end position="53"/>
    </location>
</feature>
<keyword evidence="1" id="KW-0472">Membrane</keyword>
<dbReference type="PANTHER" id="PTHR34391">
    <property type="entry name" value="UPF0658 GOLGI APPARATUS MEMBRANE PROTEIN C1952.10C-RELATED"/>
    <property type="match status" value="1"/>
</dbReference>
<feature type="transmembrane region" description="Helical" evidence="1">
    <location>
        <begin position="99"/>
        <end position="119"/>
    </location>
</feature>
<accession>A0A9W8ASN9</accession>
<protein>
    <submittedName>
        <fullName evidence="2">Uncharacterized protein</fullName>
    </submittedName>
</protein>
<evidence type="ECO:0000256" key="1">
    <source>
        <dbReference type="SAM" id="Phobius"/>
    </source>
</evidence>
<reference evidence="2" key="1">
    <citation type="submission" date="2022-07" db="EMBL/GenBank/DDBJ databases">
        <title>Phylogenomic reconstructions and comparative analyses of Kickxellomycotina fungi.</title>
        <authorList>
            <person name="Reynolds N.K."/>
            <person name="Stajich J.E."/>
            <person name="Barry K."/>
            <person name="Grigoriev I.V."/>
            <person name="Crous P."/>
            <person name="Smith M.E."/>
        </authorList>
    </citation>
    <scope>NUCLEOTIDE SEQUENCE</scope>
    <source>
        <strain evidence="2">RSA 1196</strain>
    </source>
</reference>
<evidence type="ECO:0000313" key="3">
    <source>
        <dbReference type="Proteomes" id="UP001150925"/>
    </source>
</evidence>
<feature type="transmembrane region" description="Helical" evidence="1">
    <location>
        <begin position="249"/>
        <end position="269"/>
    </location>
</feature>
<sequence>MKKLLRGLSFTTPLLKRRIRGVPKSFWGQIYLFLAILEVITILVIQIILITNTASDTPDQSWSSQPENTNRSILLYDALFIVAAVFFTVIAWEAMAHKNTIQVIAATLFNIVLFVYSLIQYFQNKSASTQNSTVADSLVLRLCLIIILAICSLSFLALTWEIFLDFGWKIFKKLGADLALRQRYKRHQILITLLKLDVFFFIAYSVQLATLVLKDTDVETWLQIGLVIPGSVLVLFLAFFALHREIGYCMLAVMGILVAGLAYFVYRLVRMYTAHHASSFDPYWDSRNYLLFFVIVNMMLIISTLVYCWLCYKDFHLGLRQSIDEYQLKKSKVRELIAQNPNLADIDPETCLQDMEGRERWQLE</sequence>
<dbReference type="InterPro" id="IPR040410">
    <property type="entry name" value="UPF0658_Golgi"/>
</dbReference>
<keyword evidence="1" id="KW-0812">Transmembrane</keyword>
<feature type="transmembrane region" description="Helical" evidence="1">
    <location>
        <begin position="189"/>
        <end position="209"/>
    </location>
</feature>
<dbReference type="GO" id="GO:0005794">
    <property type="term" value="C:Golgi apparatus"/>
    <property type="evidence" value="ECO:0007669"/>
    <property type="project" value="TreeGrafter"/>
</dbReference>
<feature type="transmembrane region" description="Helical" evidence="1">
    <location>
        <begin position="289"/>
        <end position="312"/>
    </location>
</feature>
<keyword evidence="3" id="KW-1185">Reference proteome</keyword>
<comment type="caution">
    <text evidence="2">The sequence shown here is derived from an EMBL/GenBank/DDBJ whole genome shotgun (WGS) entry which is preliminary data.</text>
</comment>
<keyword evidence="1" id="KW-1133">Transmembrane helix</keyword>
<proteinExistence type="predicted"/>